<evidence type="ECO:0000313" key="1">
    <source>
        <dbReference type="EMBL" id="MET6996979.1"/>
    </source>
</evidence>
<evidence type="ECO:0000313" key="2">
    <source>
        <dbReference type="Proteomes" id="UP001549749"/>
    </source>
</evidence>
<proteinExistence type="predicted"/>
<dbReference type="EMBL" id="JBEXAC010000001">
    <property type="protein sequence ID" value="MET6996979.1"/>
    <property type="molecule type" value="Genomic_DNA"/>
</dbReference>
<name>A0ABV2T4C8_9BACT</name>
<dbReference type="Gene3D" id="1.25.40.10">
    <property type="entry name" value="Tetratricopeptide repeat domain"/>
    <property type="match status" value="1"/>
</dbReference>
<gene>
    <name evidence="1" type="ORF">ABR189_06350</name>
</gene>
<keyword evidence="2" id="KW-1185">Reference proteome</keyword>
<reference evidence="1 2" key="1">
    <citation type="submission" date="2024-06" db="EMBL/GenBank/DDBJ databases">
        <title>Chitinophaga defluvii sp. nov., isolated from municipal sewage.</title>
        <authorList>
            <person name="Zhang L."/>
        </authorList>
    </citation>
    <scope>NUCLEOTIDE SEQUENCE [LARGE SCALE GENOMIC DNA]</scope>
    <source>
        <strain evidence="1 2">H8</strain>
    </source>
</reference>
<dbReference type="Proteomes" id="UP001549749">
    <property type="component" value="Unassembled WGS sequence"/>
</dbReference>
<dbReference type="RefSeq" id="WP_354659620.1">
    <property type="nucleotide sequence ID" value="NZ_JBEXAC010000001.1"/>
</dbReference>
<dbReference type="SUPFAM" id="SSF48452">
    <property type="entry name" value="TPR-like"/>
    <property type="match status" value="1"/>
</dbReference>
<dbReference type="InterPro" id="IPR011990">
    <property type="entry name" value="TPR-like_helical_dom_sf"/>
</dbReference>
<organism evidence="1 2">
    <name type="scientific">Chitinophaga defluvii</name>
    <dbReference type="NCBI Taxonomy" id="3163343"/>
    <lineage>
        <taxon>Bacteria</taxon>
        <taxon>Pseudomonadati</taxon>
        <taxon>Bacteroidota</taxon>
        <taxon>Chitinophagia</taxon>
        <taxon>Chitinophagales</taxon>
        <taxon>Chitinophagaceae</taxon>
        <taxon>Chitinophaga</taxon>
    </lineage>
</organism>
<protein>
    <recommendedName>
        <fullName evidence="3">Tetratricopeptide repeat protein</fullName>
    </recommendedName>
</protein>
<comment type="caution">
    <text evidence="1">The sequence shown here is derived from an EMBL/GenBank/DDBJ whole genome shotgun (WGS) entry which is preliminary data.</text>
</comment>
<evidence type="ECO:0008006" key="3">
    <source>
        <dbReference type="Google" id="ProtNLM"/>
    </source>
</evidence>
<sequence>MSKQGIIRLVKSLSSAEKRHFKLSSRKQSGNKDYLTLFDLIDQSKLMDLSSLEKKFQQQCPGASLENAAKYLLKVLTDSLIQSRTEKDAVFQQHYNLLRVRVLFERSLLDEGYKELKKVQQTAVASQNHFIQYLTYRYELDHLSDQQFPGLTDKDLLDIQMKARHTLKGMHKIHEHHSLFELLKHRLIYAGKTLSEQDKKHLNDLLLSELSLITGKVDYNFESQKLHLLFQSFFFTHISDYKSALKIFQELNMLFESNPGMWNNPPLDYLSCLEGILDSLRTIRHYDTMEFYIQKIRLLTRPDQTEYFSFIAAKTIWIYRLNMLTGMGRFQEAVALAQDIDPALLKEGNIIDYEKQSELLFYLGLSYFGAHQWEKANKYINRIILMGKINYHSPVYKAARLLNILIHYEQHNLEYLQYDIRSYKRTFQYKGQLLKTEKLIFKIISLHPNGNGLMKNQILWGKIKSSIPPIEADKYELQLQKYFDFLAWSKAKFKHIPLQQEMEQALPANNPA</sequence>
<accession>A0ABV2T4C8</accession>